<keyword evidence="2" id="KW-0732">Signal</keyword>
<proteinExistence type="predicted"/>
<feature type="region of interest" description="Disordered" evidence="1">
    <location>
        <begin position="158"/>
        <end position="232"/>
    </location>
</feature>
<dbReference type="Gene3D" id="3.10.450.40">
    <property type="match status" value="1"/>
</dbReference>
<dbReference type="Proteomes" id="UP000194266">
    <property type="component" value="Unassembled WGS sequence"/>
</dbReference>
<protein>
    <recommendedName>
        <fullName evidence="3">PepSY domain-containing protein</fullName>
    </recommendedName>
</protein>
<dbReference type="Pfam" id="PF03413">
    <property type="entry name" value="PepSY"/>
    <property type="match status" value="1"/>
</dbReference>
<dbReference type="InterPro" id="IPR025711">
    <property type="entry name" value="PepSY"/>
</dbReference>
<name>A0ABX3YL43_9ACTN</name>
<feature type="signal peptide" evidence="2">
    <location>
        <begin position="1"/>
        <end position="25"/>
    </location>
</feature>
<gene>
    <name evidence="4" type="ORF">OQI_10360</name>
</gene>
<feature type="chain" id="PRO_5046758137" description="PepSY domain-containing protein" evidence="2">
    <location>
        <begin position="26"/>
        <end position="232"/>
    </location>
</feature>
<reference evidence="4 5" key="1">
    <citation type="submission" date="2016-12" db="EMBL/GenBank/DDBJ databases">
        <title>Genome Mining:The Detection of Biosynthetic Gene Clusters to Aid in the Expression of Curamycin A produced by Streptomyces sp. strain CZA14.</title>
        <authorList>
            <person name="Durrell K.A."/>
            <person name="Kirby B.M."/>
            <person name="Khan W."/>
            <person name="Mthethwa T."/>
            <person name="Le Roes-Hill M."/>
        </authorList>
    </citation>
    <scope>NUCLEOTIDE SEQUENCE [LARGE SCALE GENOMIC DNA]</scope>
    <source>
        <strain evidence="4 5">CZA14</strain>
    </source>
</reference>
<evidence type="ECO:0000313" key="4">
    <source>
        <dbReference type="EMBL" id="OSZ60487.1"/>
    </source>
</evidence>
<accession>A0ABX3YL43</accession>
<dbReference type="EMBL" id="MRYD01000039">
    <property type="protein sequence ID" value="OSZ60487.1"/>
    <property type="molecule type" value="Genomic_DNA"/>
</dbReference>
<evidence type="ECO:0000256" key="1">
    <source>
        <dbReference type="SAM" id="MobiDB-lite"/>
    </source>
</evidence>
<dbReference type="RefSeq" id="WP_086169056.1">
    <property type="nucleotide sequence ID" value="NZ_MRYD01000039.1"/>
</dbReference>
<evidence type="ECO:0000259" key="3">
    <source>
        <dbReference type="Pfam" id="PF03413"/>
    </source>
</evidence>
<comment type="caution">
    <text evidence="4">The sequence shown here is derived from an EMBL/GenBank/DDBJ whole genome shotgun (WGS) entry which is preliminary data.</text>
</comment>
<feature type="compositionally biased region" description="Acidic residues" evidence="1">
    <location>
        <begin position="207"/>
        <end position="216"/>
    </location>
</feature>
<sequence>MKRNIVIAAVTATALIGGGAAVAFADGDDGEARTAARGAGVAADDAAADRSPVSGLTAVQAIDAALKAQPGTVVSADLDDERDDDGDGDRGWEVDILGSGRTVYTVHVDPATGKILTTDTDRDEDDAAEARGLLKGADVDAREAARAGAAKGVVTSVDLDDDERAADWSVETAGPGEDWRVDLRTGQVTADRDDDSGDPGTDRADDSDQDGQDDNADQAGQADDKDDYGQDD</sequence>
<evidence type="ECO:0000256" key="2">
    <source>
        <dbReference type="SAM" id="SignalP"/>
    </source>
</evidence>
<keyword evidence="5" id="KW-1185">Reference proteome</keyword>
<evidence type="ECO:0000313" key="5">
    <source>
        <dbReference type="Proteomes" id="UP000194266"/>
    </source>
</evidence>
<organism evidence="4 5">
    <name type="scientific">Streptomyces pharetrae CZA14</name>
    <dbReference type="NCBI Taxonomy" id="1144883"/>
    <lineage>
        <taxon>Bacteria</taxon>
        <taxon>Bacillati</taxon>
        <taxon>Actinomycetota</taxon>
        <taxon>Actinomycetes</taxon>
        <taxon>Kitasatosporales</taxon>
        <taxon>Streptomycetaceae</taxon>
        <taxon>Streptomyces</taxon>
    </lineage>
</organism>
<feature type="domain" description="PepSY" evidence="3">
    <location>
        <begin position="56"/>
        <end position="117"/>
    </location>
</feature>